<dbReference type="Pfam" id="PF02899">
    <property type="entry name" value="Phage_int_SAM_1"/>
    <property type="match status" value="1"/>
</dbReference>
<comment type="caution">
    <text evidence="5">The sequence shown here is derived from an EMBL/GenBank/DDBJ whole genome shotgun (WGS) entry which is preliminary data.</text>
</comment>
<evidence type="ECO:0000256" key="1">
    <source>
        <dbReference type="ARBA" id="ARBA00022908"/>
    </source>
</evidence>
<feature type="domain" description="Tyr recombinase" evidence="4">
    <location>
        <begin position="193"/>
        <end position="373"/>
    </location>
</feature>
<keyword evidence="1" id="KW-0229">DNA integration</keyword>
<dbReference type="RefSeq" id="WP_381187961.1">
    <property type="nucleotide sequence ID" value="NZ_JBHSFK010000094.1"/>
</dbReference>
<dbReference type="CDD" id="cd00397">
    <property type="entry name" value="DNA_BRE_C"/>
    <property type="match status" value="1"/>
</dbReference>
<dbReference type="PROSITE" id="PS51898">
    <property type="entry name" value="TYR_RECOMBINASE"/>
    <property type="match status" value="1"/>
</dbReference>
<dbReference type="InterPro" id="IPR002104">
    <property type="entry name" value="Integrase_catalytic"/>
</dbReference>
<organism evidence="5 6">
    <name type="scientific">Streptomyces vulcanius</name>
    <dbReference type="NCBI Taxonomy" id="1441876"/>
    <lineage>
        <taxon>Bacteria</taxon>
        <taxon>Bacillati</taxon>
        <taxon>Actinomycetota</taxon>
        <taxon>Actinomycetes</taxon>
        <taxon>Kitasatosporales</taxon>
        <taxon>Streptomycetaceae</taxon>
        <taxon>Streptomyces</taxon>
    </lineage>
</organism>
<dbReference type="Pfam" id="PF00589">
    <property type="entry name" value="Phage_integrase"/>
    <property type="match status" value="1"/>
</dbReference>
<dbReference type="InterPro" id="IPR013762">
    <property type="entry name" value="Integrase-like_cat_sf"/>
</dbReference>
<evidence type="ECO:0000256" key="3">
    <source>
        <dbReference type="ARBA" id="ARBA00023172"/>
    </source>
</evidence>
<dbReference type="PANTHER" id="PTHR30349:SF81">
    <property type="entry name" value="TYROSINE RECOMBINASE XERC"/>
    <property type="match status" value="1"/>
</dbReference>
<sequence>MVGDEEEHLDLATLVVPSVGSLLATGSRWEPYRLIDPAGVGVQAVTDYFRDLQAAGRTESTVRSYGMDLLRWFRFLWAIDVPWDRATRLEARDFCRWLLIAGQPVRPHWRTGQPSEPSPSPGKPYAASVRAHNETVLRCFYAFHLDIAEGPVLVNPFPLDRSRRSGRANAHHNPMEPHRKERTGLYRPRVPKRVPRSIPDEEFNEVFARLPSHRDRALVAFYVSTGARASELLSTLQGGVAPGRQLISVVRKGTGAVQELPASTDAFVWLRLYQVQMGELVPKGRQLPLWWTLRRPVRPLTYHAVHRMFERVNQLAGTSATLHALRHTAAFRMAEDPALPLHDVQLVLGHAQLTTTQLYLTPRAEDVIRRVLAHHAEQTRQAAERIAPTPAPGYRPETMDVLFGKGLA</sequence>
<dbReference type="InterPro" id="IPR050090">
    <property type="entry name" value="Tyrosine_recombinase_XerCD"/>
</dbReference>
<dbReference type="Proteomes" id="UP001595839">
    <property type="component" value="Unassembled WGS sequence"/>
</dbReference>
<keyword evidence="6" id="KW-1185">Reference proteome</keyword>
<dbReference type="InterPro" id="IPR011010">
    <property type="entry name" value="DNA_brk_join_enz"/>
</dbReference>
<protein>
    <submittedName>
        <fullName evidence="5">Tyrosine-type recombinase/integrase</fullName>
    </submittedName>
</protein>
<dbReference type="SUPFAM" id="SSF56349">
    <property type="entry name" value="DNA breaking-rejoining enzymes"/>
    <property type="match status" value="1"/>
</dbReference>
<dbReference type="Gene3D" id="1.10.150.130">
    <property type="match status" value="1"/>
</dbReference>
<keyword evidence="2" id="KW-0238">DNA-binding</keyword>
<keyword evidence="3" id="KW-0233">DNA recombination</keyword>
<evidence type="ECO:0000259" key="4">
    <source>
        <dbReference type="PROSITE" id="PS51898"/>
    </source>
</evidence>
<accession>A0ABV9B987</accession>
<dbReference type="InterPro" id="IPR004107">
    <property type="entry name" value="Integrase_SAM-like_N"/>
</dbReference>
<dbReference type="InterPro" id="IPR010998">
    <property type="entry name" value="Integrase_recombinase_N"/>
</dbReference>
<dbReference type="PANTHER" id="PTHR30349">
    <property type="entry name" value="PHAGE INTEGRASE-RELATED"/>
    <property type="match status" value="1"/>
</dbReference>
<reference evidence="6" key="1">
    <citation type="journal article" date="2019" name="Int. J. Syst. Evol. Microbiol.">
        <title>The Global Catalogue of Microorganisms (GCM) 10K type strain sequencing project: providing services to taxonomists for standard genome sequencing and annotation.</title>
        <authorList>
            <consortium name="The Broad Institute Genomics Platform"/>
            <consortium name="The Broad Institute Genome Sequencing Center for Infectious Disease"/>
            <person name="Wu L."/>
            <person name="Ma J."/>
        </authorList>
    </citation>
    <scope>NUCLEOTIDE SEQUENCE [LARGE SCALE GENOMIC DNA]</scope>
    <source>
        <strain evidence="6">CGMCC 4.7177</strain>
    </source>
</reference>
<evidence type="ECO:0000313" key="6">
    <source>
        <dbReference type="Proteomes" id="UP001595839"/>
    </source>
</evidence>
<evidence type="ECO:0000313" key="5">
    <source>
        <dbReference type="EMBL" id="MFC4508574.1"/>
    </source>
</evidence>
<evidence type="ECO:0000256" key="2">
    <source>
        <dbReference type="ARBA" id="ARBA00023125"/>
    </source>
</evidence>
<name>A0ABV9B987_9ACTN</name>
<proteinExistence type="predicted"/>
<dbReference type="Gene3D" id="1.10.443.10">
    <property type="entry name" value="Intergrase catalytic core"/>
    <property type="match status" value="1"/>
</dbReference>
<gene>
    <name evidence="5" type="ORF">ACFPIH_55890</name>
</gene>
<dbReference type="EMBL" id="JBHSFK010000094">
    <property type="protein sequence ID" value="MFC4508574.1"/>
    <property type="molecule type" value="Genomic_DNA"/>
</dbReference>